<dbReference type="EMBL" id="JBHRTP010000032">
    <property type="protein sequence ID" value="MFC3108533.1"/>
    <property type="molecule type" value="Genomic_DNA"/>
</dbReference>
<accession>A0ABV7F0G0</accession>
<reference evidence="3" key="1">
    <citation type="journal article" date="2019" name="Int. J. Syst. Evol. Microbiol.">
        <title>The Global Catalogue of Microorganisms (GCM) 10K type strain sequencing project: providing services to taxonomists for standard genome sequencing and annotation.</title>
        <authorList>
            <consortium name="The Broad Institute Genomics Platform"/>
            <consortium name="The Broad Institute Genome Sequencing Center for Infectious Disease"/>
            <person name="Wu L."/>
            <person name="Ma J."/>
        </authorList>
    </citation>
    <scope>NUCLEOTIDE SEQUENCE [LARGE SCALE GENOMIC DNA]</scope>
    <source>
        <strain evidence="3">KCTC 42986</strain>
    </source>
</reference>
<dbReference type="InterPro" id="IPR004919">
    <property type="entry name" value="GmrSD_N"/>
</dbReference>
<feature type="domain" description="GmrSD restriction endonucleases N-terminal" evidence="1">
    <location>
        <begin position="17"/>
        <end position="175"/>
    </location>
</feature>
<name>A0ABV7F0G0_9BURK</name>
<dbReference type="PANTHER" id="PTHR39639:SF1">
    <property type="entry name" value="DUF262 DOMAIN-CONTAINING PROTEIN"/>
    <property type="match status" value="1"/>
</dbReference>
<dbReference type="PANTHER" id="PTHR39639">
    <property type="entry name" value="CHROMOSOME 16, WHOLE GENOME SHOTGUN SEQUENCE"/>
    <property type="match status" value="1"/>
</dbReference>
<gene>
    <name evidence="2" type="ORF">ACFOFO_11250</name>
</gene>
<proteinExistence type="predicted"/>
<sequence length="357" mass="41373">MKTLDLTRTLYTVSDFVSWQKSKTLVLSPSFQRRPVWNPGAKSFLIDTILRGLPIPIIFLRDQKTDLKTLLAKREVIDGQQRIRTILSYVCPKDLNDYNEANDTFKIKRVHSKELADMGFRDLPNDLQQRILDYQFSVHVLPSSVDDREVLQVFARMNSTGVKLNDQELRNANFFGEFKTLSYNVSTEYLEHWRKWSIFTEYNIARMEEVEITSEFFIMMLKGVIAKTQNAIDNAYAEYDENLPERDELGKRFRHTMSTIETRFGDSIRLTPFHKKTLFYSLFSSIYHLAYGIGSPLTSKSKPKPVTAIQSNHMLKCADKIEKKSAPEAVIDATSLRTTHLTSRKALIEYLTNSKLK</sequence>
<dbReference type="Pfam" id="PF03235">
    <property type="entry name" value="GmrSD_N"/>
    <property type="match status" value="1"/>
</dbReference>
<dbReference type="Proteomes" id="UP001595530">
    <property type="component" value="Unassembled WGS sequence"/>
</dbReference>
<organism evidence="2 3">
    <name type="scientific">Undibacterium arcticum</name>
    <dbReference type="NCBI Taxonomy" id="1762892"/>
    <lineage>
        <taxon>Bacteria</taxon>
        <taxon>Pseudomonadati</taxon>
        <taxon>Pseudomonadota</taxon>
        <taxon>Betaproteobacteria</taxon>
        <taxon>Burkholderiales</taxon>
        <taxon>Oxalobacteraceae</taxon>
        <taxon>Undibacterium</taxon>
    </lineage>
</organism>
<comment type="caution">
    <text evidence="2">The sequence shown here is derived from an EMBL/GenBank/DDBJ whole genome shotgun (WGS) entry which is preliminary data.</text>
</comment>
<protein>
    <submittedName>
        <fullName evidence="2">DUF262 domain-containing protein</fullName>
    </submittedName>
</protein>
<evidence type="ECO:0000313" key="3">
    <source>
        <dbReference type="Proteomes" id="UP001595530"/>
    </source>
</evidence>
<dbReference type="RefSeq" id="WP_390322185.1">
    <property type="nucleotide sequence ID" value="NZ_JBHRTP010000032.1"/>
</dbReference>
<keyword evidence="3" id="KW-1185">Reference proteome</keyword>
<evidence type="ECO:0000259" key="1">
    <source>
        <dbReference type="Pfam" id="PF03235"/>
    </source>
</evidence>
<evidence type="ECO:0000313" key="2">
    <source>
        <dbReference type="EMBL" id="MFC3108533.1"/>
    </source>
</evidence>